<reference evidence="2" key="1">
    <citation type="journal article" date="2018" name="Front. Microbiol.">
        <title>Genome-Based Analysis Reveals the Taxonomy and Diversity of the Family Idiomarinaceae.</title>
        <authorList>
            <person name="Liu Y."/>
            <person name="Lai Q."/>
            <person name="Shao Z."/>
        </authorList>
    </citation>
    <scope>NUCLEOTIDE SEQUENCE [LARGE SCALE GENOMIC DNA]</scope>
    <source>
        <strain evidence="2">F23</strain>
    </source>
</reference>
<dbReference type="AlphaFoldDB" id="A0A432Y957"/>
<dbReference type="Proteomes" id="UP000287330">
    <property type="component" value="Unassembled WGS sequence"/>
</dbReference>
<dbReference type="EMBL" id="PIPV01000002">
    <property type="protein sequence ID" value="RUO57441.1"/>
    <property type="molecule type" value="Genomic_DNA"/>
</dbReference>
<keyword evidence="2" id="KW-1185">Reference proteome</keyword>
<evidence type="ECO:0000313" key="2">
    <source>
        <dbReference type="Proteomes" id="UP000287330"/>
    </source>
</evidence>
<name>A0A432Y957_9GAMM</name>
<organism evidence="1 2">
    <name type="scientific">Idiomarina fontislapidosi</name>
    <dbReference type="NCBI Taxonomy" id="263723"/>
    <lineage>
        <taxon>Bacteria</taxon>
        <taxon>Pseudomonadati</taxon>
        <taxon>Pseudomonadota</taxon>
        <taxon>Gammaproteobacteria</taxon>
        <taxon>Alteromonadales</taxon>
        <taxon>Idiomarinaceae</taxon>
        <taxon>Idiomarina</taxon>
    </lineage>
</organism>
<evidence type="ECO:0000313" key="1">
    <source>
        <dbReference type="EMBL" id="RUO57441.1"/>
    </source>
</evidence>
<gene>
    <name evidence="1" type="ORF">CWE25_02980</name>
</gene>
<comment type="caution">
    <text evidence="1">The sequence shown here is derived from an EMBL/GenBank/DDBJ whole genome shotgun (WGS) entry which is preliminary data.</text>
</comment>
<sequence length="214" mass="24109">MPSNRTFIIKTDEHAPVTACWVKPSDVNRLAAEHFICERYWLSFNACITQLPEHILAVYQNDRMVAACGIQLAETRALFSEQYMSQSLGTCRVLGQLAPAREQIAEVGSMATLGRRYLPFLVDAIVLALRDIHRALVLFTATRGLAHFLERRGIELEKLATAAREKLKSDNRADWGSYYAHQPSVFAGWTDSYSRSTGELAHLSHTAFWEQAHA</sequence>
<dbReference type="InterPro" id="IPR022050">
    <property type="entry name" value="T_hemolysin"/>
</dbReference>
<dbReference type="OrthoDB" id="7432757at2"/>
<protein>
    <submittedName>
        <fullName evidence="1">Thermostable hemolysin-like protein</fullName>
    </submittedName>
</protein>
<accession>A0A432Y957</accession>
<dbReference type="RefSeq" id="WP_110573521.1">
    <property type="nucleotide sequence ID" value="NZ_PIPV01000002.1"/>
</dbReference>
<dbReference type="Pfam" id="PF12261">
    <property type="entry name" value="T_hemolysin"/>
    <property type="match status" value="1"/>
</dbReference>
<proteinExistence type="predicted"/>